<dbReference type="GO" id="GO:0015074">
    <property type="term" value="P:DNA integration"/>
    <property type="evidence" value="ECO:0007669"/>
    <property type="project" value="InterPro"/>
</dbReference>
<proteinExistence type="inferred from homology"/>
<protein>
    <submittedName>
        <fullName evidence="5">Tyrosine-type recombinase/integrase</fullName>
    </submittedName>
</protein>
<dbReference type="GO" id="GO:0006310">
    <property type="term" value="P:DNA recombination"/>
    <property type="evidence" value="ECO:0007669"/>
    <property type="project" value="UniProtKB-KW"/>
</dbReference>
<gene>
    <name evidence="5" type="ORF">GJG86_04415</name>
</gene>
<evidence type="ECO:0000313" key="6">
    <source>
        <dbReference type="Proteomes" id="UP000438093"/>
    </source>
</evidence>
<dbReference type="InterPro" id="IPR002104">
    <property type="entry name" value="Integrase_catalytic"/>
</dbReference>
<feature type="domain" description="Tyr recombinase" evidence="4">
    <location>
        <begin position="171"/>
        <end position="370"/>
    </location>
</feature>
<dbReference type="GO" id="GO:0003677">
    <property type="term" value="F:DNA binding"/>
    <property type="evidence" value="ECO:0007669"/>
    <property type="project" value="UniProtKB-KW"/>
</dbReference>
<accession>A0A6N7RKI4</accession>
<keyword evidence="6" id="KW-1185">Reference proteome</keyword>
<dbReference type="SUPFAM" id="SSF56349">
    <property type="entry name" value="DNA breaking-rejoining enzymes"/>
    <property type="match status" value="1"/>
</dbReference>
<name>A0A6N7RKI4_9ACTN</name>
<organism evidence="5 6">
    <name type="scientific">Eggerthella guodeyinii</name>
    <dbReference type="NCBI Taxonomy" id="2690837"/>
    <lineage>
        <taxon>Bacteria</taxon>
        <taxon>Bacillati</taxon>
        <taxon>Actinomycetota</taxon>
        <taxon>Coriobacteriia</taxon>
        <taxon>Eggerthellales</taxon>
        <taxon>Eggerthellaceae</taxon>
        <taxon>Eggerthella</taxon>
    </lineage>
</organism>
<dbReference type="AlphaFoldDB" id="A0A6N7RKI4"/>
<dbReference type="PANTHER" id="PTHR30349">
    <property type="entry name" value="PHAGE INTEGRASE-RELATED"/>
    <property type="match status" value="1"/>
</dbReference>
<evidence type="ECO:0000313" key="5">
    <source>
        <dbReference type="EMBL" id="MRX81736.1"/>
    </source>
</evidence>
<dbReference type="InterPro" id="IPR010998">
    <property type="entry name" value="Integrase_recombinase_N"/>
</dbReference>
<reference evidence="6" key="1">
    <citation type="submission" date="2019-08" db="EMBL/GenBank/DDBJ databases">
        <title>Arthrobacter sp. nov., isolated from plateau pika and Tibetan wild ass.</title>
        <authorList>
            <person name="Ge Y."/>
        </authorList>
    </citation>
    <scope>NUCLEOTIDE SEQUENCE [LARGE SCALE GENOMIC DNA]</scope>
    <source>
        <strain evidence="6">HF-4214</strain>
    </source>
</reference>
<comment type="similarity">
    <text evidence="1">Belongs to the 'phage' integrase family.</text>
</comment>
<keyword evidence="3" id="KW-0233">DNA recombination</keyword>
<evidence type="ECO:0000256" key="3">
    <source>
        <dbReference type="ARBA" id="ARBA00023172"/>
    </source>
</evidence>
<dbReference type="Pfam" id="PF00589">
    <property type="entry name" value="Phage_integrase"/>
    <property type="match status" value="1"/>
</dbReference>
<dbReference type="InterPro" id="IPR013762">
    <property type="entry name" value="Integrase-like_cat_sf"/>
</dbReference>
<dbReference type="PANTHER" id="PTHR30349:SF41">
    <property type="entry name" value="INTEGRASE_RECOMBINASE PROTEIN MJ0367-RELATED"/>
    <property type="match status" value="1"/>
</dbReference>
<evidence type="ECO:0000256" key="1">
    <source>
        <dbReference type="ARBA" id="ARBA00008857"/>
    </source>
</evidence>
<dbReference type="Gene3D" id="1.10.443.10">
    <property type="entry name" value="Intergrase catalytic core"/>
    <property type="match status" value="1"/>
</dbReference>
<comment type="caution">
    <text evidence="5">The sequence shown here is derived from an EMBL/GenBank/DDBJ whole genome shotgun (WGS) entry which is preliminary data.</text>
</comment>
<evidence type="ECO:0000256" key="2">
    <source>
        <dbReference type="ARBA" id="ARBA00023125"/>
    </source>
</evidence>
<dbReference type="CDD" id="cd01189">
    <property type="entry name" value="INT_ICEBs1_C_like"/>
    <property type="match status" value="1"/>
</dbReference>
<dbReference type="InterPro" id="IPR011010">
    <property type="entry name" value="DNA_brk_join_enz"/>
</dbReference>
<dbReference type="Proteomes" id="UP000438093">
    <property type="component" value="Unassembled WGS sequence"/>
</dbReference>
<dbReference type="EMBL" id="VTFY01000002">
    <property type="protein sequence ID" value="MRX81736.1"/>
    <property type="molecule type" value="Genomic_DNA"/>
</dbReference>
<dbReference type="RefSeq" id="WP_154332617.1">
    <property type="nucleotide sequence ID" value="NZ_VTFY01000002.1"/>
</dbReference>
<dbReference type="PROSITE" id="PS51898">
    <property type="entry name" value="TYR_RECOMBINASE"/>
    <property type="match status" value="1"/>
</dbReference>
<keyword evidence="2" id="KW-0238">DNA-binding</keyword>
<dbReference type="InterPro" id="IPR050090">
    <property type="entry name" value="Tyrosine_recombinase_XerCD"/>
</dbReference>
<evidence type="ECO:0000259" key="4">
    <source>
        <dbReference type="PROSITE" id="PS51898"/>
    </source>
</evidence>
<sequence>MKYTNRSLRQRKGDKWEVVFTYVDPVSQTNKPVYRTVTAKTRKAAEKARDDLRFALESESDVQLSKTSVASYTADFIERKRKSGTVERSTIAGYKTESKIMTKYISDKPIEELRIADVDNLIAQMISDGYTPCTCGKIFRLLKMTLKDAMAHDLITKNPCDYTRPPRRPKQEIRALSKSERTRMLSLVRKVDLNPLSLAIELALATGMRRGELCALRWSDLNESGVIHVRRALGADSGAFYEKETKTTSSTREIPLAKPTLDVLVNYKEELSIRANELQVPFDDPYILCKTGLGTKPYNPTLLTREFTTFAKMNGFNCTFHDLRHTFATYMVTSGVDISTVASYLGHSNVAVTLNTYATVDPDAKRAALATIEQAIGYAS</sequence>
<dbReference type="Gene3D" id="1.10.150.130">
    <property type="match status" value="1"/>
</dbReference>